<proteinExistence type="predicted"/>
<evidence type="ECO:0000256" key="4">
    <source>
        <dbReference type="ARBA" id="ARBA00022692"/>
    </source>
</evidence>
<dbReference type="Pfam" id="PF00528">
    <property type="entry name" value="BPD_transp_1"/>
    <property type="match status" value="1"/>
</dbReference>
<evidence type="ECO:0000259" key="8">
    <source>
        <dbReference type="PROSITE" id="PS50928"/>
    </source>
</evidence>
<evidence type="ECO:0000313" key="9">
    <source>
        <dbReference type="EMBL" id="SVB49634.1"/>
    </source>
</evidence>
<reference evidence="9" key="1">
    <citation type="submission" date="2018-05" db="EMBL/GenBank/DDBJ databases">
        <authorList>
            <person name="Lanie J.A."/>
            <person name="Ng W.-L."/>
            <person name="Kazmierczak K.M."/>
            <person name="Andrzejewski T.M."/>
            <person name="Davidsen T.M."/>
            <person name="Wayne K.J."/>
            <person name="Tettelin H."/>
            <person name="Glass J.I."/>
            <person name="Rusch D."/>
            <person name="Podicherti R."/>
            <person name="Tsui H.-C.T."/>
            <person name="Winkler M.E."/>
        </authorList>
    </citation>
    <scope>NUCLEOTIDE SEQUENCE</scope>
</reference>
<dbReference type="InterPro" id="IPR051393">
    <property type="entry name" value="ABC_transporter_permease"/>
</dbReference>
<evidence type="ECO:0000256" key="3">
    <source>
        <dbReference type="ARBA" id="ARBA00022475"/>
    </source>
</evidence>
<evidence type="ECO:0000256" key="7">
    <source>
        <dbReference type="SAM" id="Phobius"/>
    </source>
</evidence>
<feature type="non-terminal residue" evidence="9">
    <location>
        <position position="203"/>
    </location>
</feature>
<accession>A0A382EHU2</accession>
<keyword evidence="2" id="KW-0813">Transport</keyword>
<feature type="transmembrane region" description="Helical" evidence="7">
    <location>
        <begin position="12"/>
        <end position="38"/>
    </location>
</feature>
<dbReference type="PROSITE" id="PS50928">
    <property type="entry name" value="ABC_TM1"/>
    <property type="match status" value="1"/>
</dbReference>
<gene>
    <name evidence="9" type="ORF">METZ01_LOCUS202488</name>
</gene>
<dbReference type="SUPFAM" id="SSF161098">
    <property type="entry name" value="MetI-like"/>
    <property type="match status" value="1"/>
</dbReference>
<evidence type="ECO:0000256" key="5">
    <source>
        <dbReference type="ARBA" id="ARBA00022989"/>
    </source>
</evidence>
<dbReference type="CDD" id="cd06261">
    <property type="entry name" value="TM_PBP2"/>
    <property type="match status" value="1"/>
</dbReference>
<evidence type="ECO:0000256" key="2">
    <source>
        <dbReference type="ARBA" id="ARBA00022448"/>
    </source>
</evidence>
<name>A0A382EHU2_9ZZZZ</name>
<keyword evidence="3" id="KW-1003">Cell membrane</keyword>
<feature type="domain" description="ABC transmembrane type-1" evidence="8">
    <location>
        <begin position="68"/>
        <end position="203"/>
    </location>
</feature>
<keyword evidence="4 7" id="KW-0812">Transmembrane</keyword>
<dbReference type="PANTHER" id="PTHR30193:SF37">
    <property type="entry name" value="INNER MEMBRANE ABC TRANSPORTER PERMEASE PROTEIN YCJO"/>
    <property type="match status" value="1"/>
</dbReference>
<dbReference type="GO" id="GO:0055085">
    <property type="term" value="P:transmembrane transport"/>
    <property type="evidence" value="ECO:0007669"/>
    <property type="project" value="InterPro"/>
</dbReference>
<evidence type="ECO:0000256" key="1">
    <source>
        <dbReference type="ARBA" id="ARBA00004651"/>
    </source>
</evidence>
<dbReference type="GO" id="GO:0005886">
    <property type="term" value="C:plasma membrane"/>
    <property type="evidence" value="ECO:0007669"/>
    <property type="project" value="UniProtKB-SubCell"/>
</dbReference>
<dbReference type="InterPro" id="IPR000515">
    <property type="entry name" value="MetI-like"/>
</dbReference>
<dbReference type="EMBL" id="UINC01044327">
    <property type="protein sequence ID" value="SVB49634.1"/>
    <property type="molecule type" value="Genomic_DNA"/>
</dbReference>
<evidence type="ECO:0000256" key="6">
    <source>
        <dbReference type="ARBA" id="ARBA00023136"/>
    </source>
</evidence>
<protein>
    <recommendedName>
        <fullName evidence="8">ABC transmembrane type-1 domain-containing protein</fullName>
    </recommendedName>
</protein>
<keyword evidence="6 7" id="KW-0472">Membrane</keyword>
<dbReference type="AlphaFoldDB" id="A0A382EHU2"/>
<dbReference type="Gene3D" id="1.10.3720.10">
    <property type="entry name" value="MetI-like"/>
    <property type="match status" value="1"/>
</dbReference>
<feature type="transmembrane region" description="Helical" evidence="7">
    <location>
        <begin position="105"/>
        <end position="122"/>
    </location>
</feature>
<dbReference type="PANTHER" id="PTHR30193">
    <property type="entry name" value="ABC TRANSPORTER PERMEASE PROTEIN"/>
    <property type="match status" value="1"/>
</dbReference>
<feature type="transmembrane region" description="Helical" evidence="7">
    <location>
        <begin position="72"/>
        <end position="93"/>
    </location>
</feature>
<dbReference type="InterPro" id="IPR035906">
    <property type="entry name" value="MetI-like_sf"/>
</dbReference>
<keyword evidence="5 7" id="KW-1133">Transmembrane helix</keyword>
<sequence>MNLNKSNIKDIFYILPSFIFITVFFFYPIGYIFGISFLEWNGISQNKSFIGLDNYKNFFTDPIAMKSLGNQFLWGIITILSQMFLGLTMAILLRSQAKFKIFYKLIFFLPNIISVAVVAYVFNKIYDNNFGELNYFLDSIKLNFLQHPWLGDPDTALYCLMIANIWQWTGFSFLLYHAGMTQINEELYESARIDGANIFNIVR</sequence>
<comment type="subcellular location">
    <subcellularLocation>
        <location evidence="1">Cell membrane</location>
        <topology evidence="1">Multi-pass membrane protein</topology>
    </subcellularLocation>
</comment>
<organism evidence="9">
    <name type="scientific">marine metagenome</name>
    <dbReference type="NCBI Taxonomy" id="408172"/>
    <lineage>
        <taxon>unclassified sequences</taxon>
        <taxon>metagenomes</taxon>
        <taxon>ecological metagenomes</taxon>
    </lineage>
</organism>
<feature type="transmembrane region" description="Helical" evidence="7">
    <location>
        <begin position="155"/>
        <end position="176"/>
    </location>
</feature>